<evidence type="ECO:0000256" key="1">
    <source>
        <dbReference type="SAM" id="MobiDB-lite"/>
    </source>
</evidence>
<dbReference type="Proteomes" id="UP000821866">
    <property type="component" value="Unassembled WGS sequence"/>
</dbReference>
<dbReference type="EMBL" id="JABSTU010004954">
    <property type="protein sequence ID" value="KAH7950695.1"/>
    <property type="molecule type" value="Genomic_DNA"/>
</dbReference>
<sequence length="209" mass="23646">MCDRGRRPPLVSHSDGPRPWRRLFRGRRKRPPPMFDGLMSAAYLQELFGLPSTYPWTPGPTLPTEPEPYYYIQWPYPVFPMFPLLTPWMVPAMSCEVAPNQHTWRPGASPDVARNGAPPRQPERQVVKRRGLQPPAEQCTEVVRLRLPGHGLVKVPLLQRASHREATRRRESNTSSDCCALWQTSGSACPPRKRSHGAPHVSSSTAPRC</sequence>
<reference evidence="2" key="2">
    <citation type="submission" date="2021-09" db="EMBL/GenBank/DDBJ databases">
        <authorList>
            <person name="Jia N."/>
            <person name="Wang J."/>
            <person name="Shi W."/>
            <person name="Du L."/>
            <person name="Sun Y."/>
            <person name="Zhan W."/>
            <person name="Jiang J."/>
            <person name="Wang Q."/>
            <person name="Zhang B."/>
            <person name="Ji P."/>
            <person name="Sakyi L.B."/>
            <person name="Cui X."/>
            <person name="Yuan T."/>
            <person name="Jiang B."/>
            <person name="Yang W."/>
            <person name="Lam T.T.-Y."/>
            <person name="Chang Q."/>
            <person name="Ding S."/>
            <person name="Wang X."/>
            <person name="Zhu J."/>
            <person name="Ruan X."/>
            <person name="Zhao L."/>
            <person name="Wei J."/>
            <person name="Que T."/>
            <person name="Du C."/>
            <person name="Cheng J."/>
            <person name="Dai P."/>
            <person name="Han X."/>
            <person name="Huang E."/>
            <person name="Gao Y."/>
            <person name="Liu J."/>
            <person name="Shao H."/>
            <person name="Ye R."/>
            <person name="Li L."/>
            <person name="Wei W."/>
            <person name="Wang X."/>
            <person name="Wang C."/>
            <person name="Huo Q."/>
            <person name="Li W."/>
            <person name="Guo W."/>
            <person name="Chen H."/>
            <person name="Chen S."/>
            <person name="Zhou L."/>
            <person name="Zhou L."/>
            <person name="Ni X."/>
            <person name="Tian J."/>
            <person name="Zhou Y."/>
            <person name="Sheng Y."/>
            <person name="Liu T."/>
            <person name="Pan Y."/>
            <person name="Xia L."/>
            <person name="Li J."/>
            <person name="Zhao F."/>
            <person name="Cao W."/>
        </authorList>
    </citation>
    <scope>NUCLEOTIDE SEQUENCE</scope>
    <source>
        <strain evidence="2">Rmic-2018</strain>
        <tissue evidence="2">Larvae</tissue>
    </source>
</reference>
<comment type="caution">
    <text evidence="2">The sequence shown here is derived from an EMBL/GenBank/DDBJ whole genome shotgun (WGS) entry which is preliminary data.</text>
</comment>
<accession>A0A9J6CXE2</accession>
<dbReference type="VEuPathDB" id="VectorBase:LOC119179195"/>
<proteinExistence type="predicted"/>
<reference evidence="2" key="1">
    <citation type="journal article" date="2020" name="Cell">
        <title>Large-Scale Comparative Analyses of Tick Genomes Elucidate Their Genetic Diversity and Vector Capacities.</title>
        <authorList>
            <consortium name="Tick Genome and Microbiome Consortium (TIGMIC)"/>
            <person name="Jia N."/>
            <person name="Wang J."/>
            <person name="Shi W."/>
            <person name="Du L."/>
            <person name="Sun Y."/>
            <person name="Zhan W."/>
            <person name="Jiang J.F."/>
            <person name="Wang Q."/>
            <person name="Zhang B."/>
            <person name="Ji P."/>
            <person name="Bell-Sakyi L."/>
            <person name="Cui X.M."/>
            <person name="Yuan T.T."/>
            <person name="Jiang B.G."/>
            <person name="Yang W.F."/>
            <person name="Lam T.T."/>
            <person name="Chang Q.C."/>
            <person name="Ding S.J."/>
            <person name="Wang X.J."/>
            <person name="Zhu J.G."/>
            <person name="Ruan X.D."/>
            <person name="Zhao L."/>
            <person name="Wei J.T."/>
            <person name="Ye R.Z."/>
            <person name="Que T.C."/>
            <person name="Du C.H."/>
            <person name="Zhou Y.H."/>
            <person name="Cheng J.X."/>
            <person name="Dai P.F."/>
            <person name="Guo W.B."/>
            <person name="Han X.H."/>
            <person name="Huang E.J."/>
            <person name="Li L.F."/>
            <person name="Wei W."/>
            <person name="Gao Y.C."/>
            <person name="Liu J.Z."/>
            <person name="Shao H.Z."/>
            <person name="Wang X."/>
            <person name="Wang C.C."/>
            <person name="Yang T.C."/>
            <person name="Huo Q.B."/>
            <person name="Li W."/>
            <person name="Chen H.Y."/>
            <person name="Chen S.E."/>
            <person name="Zhou L.G."/>
            <person name="Ni X.B."/>
            <person name="Tian J.H."/>
            <person name="Sheng Y."/>
            <person name="Liu T."/>
            <person name="Pan Y.S."/>
            <person name="Xia L.Y."/>
            <person name="Li J."/>
            <person name="Zhao F."/>
            <person name="Cao W.C."/>
        </authorList>
    </citation>
    <scope>NUCLEOTIDE SEQUENCE</scope>
    <source>
        <strain evidence="2">Rmic-2018</strain>
    </source>
</reference>
<protein>
    <submittedName>
        <fullName evidence="2">Uncharacterized protein</fullName>
    </submittedName>
</protein>
<feature type="region of interest" description="Disordered" evidence="1">
    <location>
        <begin position="185"/>
        <end position="209"/>
    </location>
</feature>
<organism evidence="2 3">
    <name type="scientific">Rhipicephalus microplus</name>
    <name type="common">Cattle tick</name>
    <name type="synonym">Boophilus microplus</name>
    <dbReference type="NCBI Taxonomy" id="6941"/>
    <lineage>
        <taxon>Eukaryota</taxon>
        <taxon>Metazoa</taxon>
        <taxon>Ecdysozoa</taxon>
        <taxon>Arthropoda</taxon>
        <taxon>Chelicerata</taxon>
        <taxon>Arachnida</taxon>
        <taxon>Acari</taxon>
        <taxon>Parasitiformes</taxon>
        <taxon>Ixodida</taxon>
        <taxon>Ixodoidea</taxon>
        <taxon>Ixodidae</taxon>
        <taxon>Rhipicephalinae</taxon>
        <taxon>Rhipicephalus</taxon>
        <taxon>Boophilus</taxon>
    </lineage>
</organism>
<keyword evidence="3" id="KW-1185">Reference proteome</keyword>
<evidence type="ECO:0000313" key="3">
    <source>
        <dbReference type="Proteomes" id="UP000821866"/>
    </source>
</evidence>
<name>A0A9J6CXE2_RHIMP</name>
<dbReference type="AlphaFoldDB" id="A0A9J6CXE2"/>
<gene>
    <name evidence="2" type="ORF">HPB51_028272</name>
</gene>
<evidence type="ECO:0000313" key="2">
    <source>
        <dbReference type="EMBL" id="KAH7950695.1"/>
    </source>
</evidence>
<feature type="region of interest" description="Disordered" evidence="1">
    <location>
        <begin position="104"/>
        <end position="133"/>
    </location>
</feature>